<dbReference type="Proteomes" id="UP001057336">
    <property type="component" value="Chromosome"/>
</dbReference>
<dbReference type="AlphaFoldDB" id="A0A9X9I4X4"/>
<reference evidence="1" key="1">
    <citation type="submission" date="2021-04" db="EMBL/GenBank/DDBJ databases">
        <title>Characterizing Neisseria spp. as novel respiratory pathobionts in bronchiectasis.</title>
        <authorList>
            <person name="Li L."/>
            <person name="Mac Aogain M."/>
            <person name="Xu T."/>
            <person name="Jaggi T.K."/>
            <person name="Chan L.Y."/>
            <person name="Keir H.R."/>
            <person name="Dicker A.J."/>
            <person name="Qu J."/>
            <person name="Liu Y."/>
            <person name="Chen H.S."/>
            <person name="Koh M.S."/>
            <person name="Ong T.H."/>
            <person name="Lim A.Y.H."/>
            <person name="Abisheganaden J."/>
            <person name="Low T.B."/>
            <person name="Oliver B.G."/>
            <person name="Tan N.S."/>
            <person name="Fang M."/>
            <person name="Chalmers J.D."/>
            <person name="Chotirmall S.H."/>
        </authorList>
    </citation>
    <scope>NUCLEOTIDE SEQUENCE</scope>
    <source>
        <strain evidence="1">CG0073</strain>
    </source>
</reference>
<dbReference type="InterPro" id="IPR052931">
    <property type="entry name" value="Prophage_regulatory_activator"/>
</dbReference>
<dbReference type="PANTHER" id="PTHR36154:SF1">
    <property type="entry name" value="DNA-BINDING TRANSCRIPTIONAL ACTIVATOR ALPA"/>
    <property type="match status" value="1"/>
</dbReference>
<dbReference type="EMBL" id="CP073118">
    <property type="protein sequence ID" value="UTG75549.1"/>
    <property type="molecule type" value="Genomic_DNA"/>
</dbReference>
<dbReference type="PANTHER" id="PTHR36154">
    <property type="entry name" value="DNA-BINDING TRANSCRIPTIONAL ACTIVATOR ALPA"/>
    <property type="match status" value="1"/>
</dbReference>
<sequence>MTSEKYTDRALRAKQVAEKLGVSIPFVWAKCNPDNTRYDATFPKPFKIACNVTVWLESNIDAWLAAQAAKTNNPKGAVA</sequence>
<dbReference type="InterPro" id="IPR010260">
    <property type="entry name" value="AlpA"/>
</dbReference>
<gene>
    <name evidence="1" type="ORF">KCG53_10785</name>
</gene>
<proteinExistence type="predicted"/>
<protein>
    <submittedName>
        <fullName evidence="1">AlpA family phage regulatory protein</fullName>
    </submittedName>
</protein>
<dbReference type="Pfam" id="PF05930">
    <property type="entry name" value="Phage_AlpA"/>
    <property type="match status" value="1"/>
</dbReference>
<evidence type="ECO:0000313" key="2">
    <source>
        <dbReference type="Proteomes" id="UP001057336"/>
    </source>
</evidence>
<evidence type="ECO:0000313" key="1">
    <source>
        <dbReference type="EMBL" id="UTG75549.1"/>
    </source>
</evidence>
<organism evidence="1 2">
    <name type="scientific">Neisseria subflava</name>
    <dbReference type="NCBI Taxonomy" id="28449"/>
    <lineage>
        <taxon>Bacteria</taxon>
        <taxon>Pseudomonadati</taxon>
        <taxon>Pseudomonadota</taxon>
        <taxon>Betaproteobacteria</taxon>
        <taxon>Neisseriales</taxon>
        <taxon>Neisseriaceae</taxon>
        <taxon>Neisseria</taxon>
    </lineage>
</organism>
<name>A0A9X9I4X4_NEISU</name>
<accession>A0A9X9I4X4</accession>
<dbReference type="RefSeq" id="WP_049349602.1">
    <property type="nucleotide sequence ID" value="NZ_MAYX02000001.1"/>
</dbReference>